<comment type="caution">
    <text evidence="1">The sequence shown here is derived from an EMBL/GenBank/DDBJ whole genome shotgun (WGS) entry which is preliminary data.</text>
</comment>
<gene>
    <name evidence="1" type="ORF">CBW57_03695</name>
</gene>
<dbReference type="Proteomes" id="UP000196440">
    <property type="component" value="Unassembled WGS sequence"/>
</dbReference>
<sequence length="138" mass="15618">MENKSKKDLSKASLRGNYDSGKTSVDGLRNYCVSARFNKVELEHLNSRRGNKSKGEWLRIASLNQFPPVVPSINVDAWKFLGEISQQFKHVIFHLKSKSIDSGLTKTEIFFIKKLIKELRTNLLQGASYEGNAEDKTG</sequence>
<evidence type="ECO:0000313" key="1">
    <source>
        <dbReference type="EMBL" id="OVZ89157.1"/>
    </source>
</evidence>
<dbReference type="EMBL" id="NHOI01000004">
    <property type="protein sequence ID" value="OVZ89157.1"/>
    <property type="molecule type" value="Genomic_DNA"/>
</dbReference>
<dbReference type="RefSeq" id="WP_087815372.1">
    <property type="nucleotide sequence ID" value="NZ_NHOI01000004.1"/>
</dbReference>
<organism evidence="1 2">
    <name type="scientific">Yersinia intermedia</name>
    <dbReference type="NCBI Taxonomy" id="631"/>
    <lineage>
        <taxon>Bacteria</taxon>
        <taxon>Pseudomonadati</taxon>
        <taxon>Pseudomonadota</taxon>
        <taxon>Gammaproteobacteria</taxon>
        <taxon>Enterobacterales</taxon>
        <taxon>Yersiniaceae</taxon>
        <taxon>Yersinia</taxon>
    </lineage>
</organism>
<keyword evidence="1" id="KW-0067">ATP-binding</keyword>
<name>A0A209A8R5_YERIN</name>
<protein>
    <submittedName>
        <fullName evidence="1">ATP-binding protein</fullName>
    </submittedName>
</protein>
<keyword evidence="1" id="KW-0547">Nucleotide-binding</keyword>
<reference evidence="1 2" key="1">
    <citation type="submission" date="2017-05" db="EMBL/GenBank/DDBJ databases">
        <title>Whole genome sequencing of Yersinia kristensenii.</title>
        <authorList>
            <person name="Campioni F."/>
        </authorList>
    </citation>
    <scope>NUCLEOTIDE SEQUENCE [LARGE SCALE GENOMIC DNA]</scope>
    <source>
        <strain evidence="1 2">CFSAN060536</strain>
    </source>
</reference>
<accession>A0A209A8R5</accession>
<evidence type="ECO:0000313" key="2">
    <source>
        <dbReference type="Proteomes" id="UP000196440"/>
    </source>
</evidence>
<proteinExistence type="predicted"/>
<dbReference type="AlphaFoldDB" id="A0A209A8R5"/>
<dbReference type="GO" id="GO:0005524">
    <property type="term" value="F:ATP binding"/>
    <property type="evidence" value="ECO:0007669"/>
    <property type="project" value="UniProtKB-KW"/>
</dbReference>